<comment type="caution">
    <text evidence="1">The sequence shown here is derived from an EMBL/GenBank/DDBJ whole genome shotgun (WGS) entry which is preliminary data.</text>
</comment>
<dbReference type="EMBL" id="LUGH01000217">
    <property type="protein sequence ID" value="OBZ87516.1"/>
    <property type="molecule type" value="Genomic_DNA"/>
</dbReference>
<proteinExistence type="predicted"/>
<dbReference type="AlphaFoldDB" id="A0A1C7NG26"/>
<accession>A0A1C7NG26</accession>
<dbReference type="InParanoid" id="A0A1C7NG26"/>
<reference evidence="1 2" key="1">
    <citation type="submission" date="2016-03" db="EMBL/GenBank/DDBJ databases">
        <title>Choanephora cucurbitarum.</title>
        <authorList>
            <person name="Min B."/>
            <person name="Park H."/>
            <person name="Park J.-H."/>
            <person name="Shin H.-D."/>
            <person name="Choi I.-G."/>
        </authorList>
    </citation>
    <scope>NUCLEOTIDE SEQUENCE [LARGE SCALE GENOMIC DNA]</scope>
    <source>
        <strain evidence="1 2">KUS-F28377</strain>
    </source>
</reference>
<gene>
    <name evidence="1" type="ORF">A0J61_04436</name>
</gene>
<dbReference type="Proteomes" id="UP000093000">
    <property type="component" value="Unassembled WGS sequence"/>
</dbReference>
<organism evidence="1 2">
    <name type="scientific">Choanephora cucurbitarum</name>
    <dbReference type="NCBI Taxonomy" id="101091"/>
    <lineage>
        <taxon>Eukaryota</taxon>
        <taxon>Fungi</taxon>
        <taxon>Fungi incertae sedis</taxon>
        <taxon>Mucoromycota</taxon>
        <taxon>Mucoromycotina</taxon>
        <taxon>Mucoromycetes</taxon>
        <taxon>Mucorales</taxon>
        <taxon>Mucorineae</taxon>
        <taxon>Choanephoraceae</taxon>
        <taxon>Choanephoroideae</taxon>
        <taxon>Choanephora</taxon>
    </lineage>
</organism>
<evidence type="ECO:0000313" key="2">
    <source>
        <dbReference type="Proteomes" id="UP000093000"/>
    </source>
</evidence>
<sequence length="67" mass="7350">MVSFSNLLFAGVAAPSVDSHQDLKHYHAIVESGFALQPRACREICCTTPINCCIFYGGVYKDGHCEK</sequence>
<name>A0A1C7NG26_9FUNG</name>
<protein>
    <submittedName>
        <fullName evidence="1">Uncharacterized protein</fullName>
    </submittedName>
</protein>
<evidence type="ECO:0000313" key="1">
    <source>
        <dbReference type="EMBL" id="OBZ87516.1"/>
    </source>
</evidence>
<dbReference type="OrthoDB" id="10290334at2759"/>
<keyword evidence="2" id="KW-1185">Reference proteome</keyword>